<reference evidence="1 2" key="1">
    <citation type="submission" date="2015-09" db="EMBL/GenBank/DDBJ databases">
        <title>Sorangium comparison.</title>
        <authorList>
            <person name="Zaburannyi N."/>
            <person name="Bunk B."/>
            <person name="Overmann J."/>
            <person name="Mueller R."/>
        </authorList>
    </citation>
    <scope>NUCLEOTIDE SEQUENCE [LARGE SCALE GENOMIC DNA]</scope>
    <source>
        <strain evidence="1 2">So ce836</strain>
    </source>
</reference>
<dbReference type="Proteomes" id="UP000295497">
    <property type="component" value="Chromosome"/>
</dbReference>
<dbReference type="RefSeq" id="WP_129578309.1">
    <property type="nucleotide sequence ID" value="NZ_CP012672.1"/>
</dbReference>
<protein>
    <submittedName>
        <fullName evidence="1">Uncharacterized protein</fullName>
    </submittedName>
</protein>
<dbReference type="AlphaFoldDB" id="A0A4P2QXH1"/>
<proteinExistence type="predicted"/>
<gene>
    <name evidence="1" type="ORF">SOCE836_074370</name>
</gene>
<organism evidence="1 2">
    <name type="scientific">Sorangium cellulosum</name>
    <name type="common">Polyangium cellulosum</name>
    <dbReference type="NCBI Taxonomy" id="56"/>
    <lineage>
        <taxon>Bacteria</taxon>
        <taxon>Pseudomonadati</taxon>
        <taxon>Myxococcota</taxon>
        <taxon>Polyangia</taxon>
        <taxon>Polyangiales</taxon>
        <taxon>Polyangiaceae</taxon>
        <taxon>Sorangium</taxon>
    </lineage>
</organism>
<evidence type="ECO:0000313" key="1">
    <source>
        <dbReference type="EMBL" id="AUX35247.1"/>
    </source>
</evidence>
<dbReference type="EMBL" id="CP012672">
    <property type="protein sequence ID" value="AUX35247.1"/>
    <property type="molecule type" value="Genomic_DNA"/>
</dbReference>
<evidence type="ECO:0000313" key="2">
    <source>
        <dbReference type="Proteomes" id="UP000295497"/>
    </source>
</evidence>
<accession>A0A4P2QXH1</accession>
<sequence length="142" mass="14673">MKFSHCSILAVVVSLCGCIVDPAADDGAVGEAAQALIPAVDISHRAGSDFVPASPEGGHCEGARSMDALARGGSDAELATSSLAACTDGFSTCSGNRCFACCNGVWHDINACLWGVNFYCNGIHYNAYSCWPNSFAQDAAEE</sequence>
<name>A0A4P2QXH1_SORCE</name>
<dbReference type="PROSITE" id="PS51257">
    <property type="entry name" value="PROKAR_LIPOPROTEIN"/>
    <property type="match status" value="1"/>
</dbReference>